<protein>
    <submittedName>
        <fullName evidence="6">Uncharacterized protein</fullName>
    </submittedName>
</protein>
<evidence type="ECO:0000256" key="2">
    <source>
        <dbReference type="ARBA" id="ARBA00022692"/>
    </source>
</evidence>
<dbReference type="InterPro" id="IPR019184">
    <property type="entry name" value="Uncharacterised_TM-17"/>
</dbReference>
<dbReference type="Proteomes" id="UP000815325">
    <property type="component" value="Unassembled WGS sequence"/>
</dbReference>
<dbReference type="Pfam" id="PF09799">
    <property type="entry name" value="Transmemb_17"/>
    <property type="match status" value="1"/>
</dbReference>
<dbReference type="EMBL" id="MU069546">
    <property type="protein sequence ID" value="KAF5839359.1"/>
    <property type="molecule type" value="Genomic_DNA"/>
</dbReference>
<comment type="subcellular location">
    <subcellularLocation>
        <location evidence="1">Membrane</location>
        <topology evidence="1">Multi-pass membrane protein</topology>
    </subcellularLocation>
</comment>
<feature type="transmembrane region" description="Helical" evidence="5">
    <location>
        <begin position="119"/>
        <end position="137"/>
    </location>
</feature>
<sequence length="145" mass="16719">MQQQGFSQDGAGNVPMGGGTRFRKLNEADAAAKQKPVKKPVRRVLTSLTLQILIFFSIWWNCFYYVLNILVFVYKGLVLPYPQQNFDMEFSFAWLYIILEIPRLFLVTKGNKAEQVIPIIFSLVLALPLLAMYAYFIDFQTYVSC</sequence>
<evidence type="ECO:0000256" key="5">
    <source>
        <dbReference type="SAM" id="Phobius"/>
    </source>
</evidence>
<keyword evidence="7" id="KW-1185">Reference proteome</keyword>
<feature type="transmembrane region" description="Helical" evidence="5">
    <location>
        <begin position="48"/>
        <end position="70"/>
    </location>
</feature>
<comment type="caution">
    <text evidence="6">The sequence shown here is derived from an EMBL/GenBank/DDBJ whole genome shotgun (WGS) entry which is preliminary data.</text>
</comment>
<organism evidence="6 7">
    <name type="scientific">Dunaliella salina</name>
    <name type="common">Green alga</name>
    <name type="synonym">Protococcus salinus</name>
    <dbReference type="NCBI Taxonomy" id="3046"/>
    <lineage>
        <taxon>Eukaryota</taxon>
        <taxon>Viridiplantae</taxon>
        <taxon>Chlorophyta</taxon>
        <taxon>core chlorophytes</taxon>
        <taxon>Chlorophyceae</taxon>
        <taxon>CS clade</taxon>
        <taxon>Chlamydomonadales</taxon>
        <taxon>Dunaliellaceae</taxon>
        <taxon>Dunaliella</taxon>
    </lineage>
</organism>
<keyword evidence="2 5" id="KW-0812">Transmembrane</keyword>
<keyword evidence="3 5" id="KW-1133">Transmembrane helix</keyword>
<name>A0ABQ7GXM8_DUNSA</name>
<accession>A0ABQ7GXM8</accession>
<reference evidence="6" key="1">
    <citation type="submission" date="2017-08" db="EMBL/GenBank/DDBJ databases">
        <authorList>
            <person name="Polle J.E."/>
            <person name="Barry K."/>
            <person name="Cushman J."/>
            <person name="Schmutz J."/>
            <person name="Tran D."/>
            <person name="Hathwaick L.T."/>
            <person name="Yim W.C."/>
            <person name="Jenkins J."/>
            <person name="Mckie-Krisberg Z.M."/>
            <person name="Prochnik S."/>
            <person name="Lindquist E."/>
            <person name="Dockter R.B."/>
            <person name="Adam C."/>
            <person name="Molina H."/>
            <person name="Bunkerborg J."/>
            <person name="Jin E."/>
            <person name="Buchheim M."/>
            <person name="Magnuson J."/>
        </authorList>
    </citation>
    <scope>NUCLEOTIDE SEQUENCE</scope>
    <source>
        <strain evidence="6">CCAP 19/18</strain>
    </source>
</reference>
<keyword evidence="4 5" id="KW-0472">Membrane</keyword>
<proteinExistence type="predicted"/>
<dbReference type="PANTHER" id="PTHR13531">
    <property type="entry name" value="GEO07735P1-RELATED-RELATED"/>
    <property type="match status" value="1"/>
</dbReference>
<evidence type="ECO:0000256" key="1">
    <source>
        <dbReference type="ARBA" id="ARBA00004141"/>
    </source>
</evidence>
<gene>
    <name evidence="6" type="ORF">DUNSADRAFT_1042</name>
</gene>
<evidence type="ECO:0000256" key="4">
    <source>
        <dbReference type="ARBA" id="ARBA00023136"/>
    </source>
</evidence>
<evidence type="ECO:0000313" key="6">
    <source>
        <dbReference type="EMBL" id="KAF5839359.1"/>
    </source>
</evidence>
<dbReference type="PANTHER" id="PTHR13531:SF0">
    <property type="entry name" value="GEO07735P1-RELATED"/>
    <property type="match status" value="1"/>
</dbReference>
<evidence type="ECO:0000313" key="7">
    <source>
        <dbReference type="Proteomes" id="UP000815325"/>
    </source>
</evidence>
<evidence type="ECO:0000256" key="3">
    <source>
        <dbReference type="ARBA" id="ARBA00022989"/>
    </source>
</evidence>